<organism evidence="1 2">
    <name type="scientific">Caerostris darwini</name>
    <dbReference type="NCBI Taxonomy" id="1538125"/>
    <lineage>
        <taxon>Eukaryota</taxon>
        <taxon>Metazoa</taxon>
        <taxon>Ecdysozoa</taxon>
        <taxon>Arthropoda</taxon>
        <taxon>Chelicerata</taxon>
        <taxon>Arachnida</taxon>
        <taxon>Araneae</taxon>
        <taxon>Araneomorphae</taxon>
        <taxon>Entelegynae</taxon>
        <taxon>Araneoidea</taxon>
        <taxon>Araneidae</taxon>
        <taxon>Caerostris</taxon>
    </lineage>
</organism>
<dbReference type="EMBL" id="BPLQ01010518">
    <property type="protein sequence ID" value="GIY51298.1"/>
    <property type="molecule type" value="Genomic_DNA"/>
</dbReference>
<sequence>MRFRIEVMITFRDLDLAALQQLWKTDGKDNLATRTLLVSEYERDVLLIRMEVSSYTMPLPKSCLCDHVPGFRIIHTFSLRQCQAFEYMNGIRGACVHPPFLLVSTLYVK</sequence>
<evidence type="ECO:0000313" key="2">
    <source>
        <dbReference type="Proteomes" id="UP001054837"/>
    </source>
</evidence>
<protein>
    <submittedName>
        <fullName evidence="1">Uncharacterized protein</fullName>
    </submittedName>
</protein>
<comment type="caution">
    <text evidence="1">The sequence shown here is derived from an EMBL/GenBank/DDBJ whole genome shotgun (WGS) entry which is preliminary data.</text>
</comment>
<keyword evidence="2" id="KW-1185">Reference proteome</keyword>
<dbReference type="Proteomes" id="UP001054837">
    <property type="component" value="Unassembled WGS sequence"/>
</dbReference>
<accession>A0AAV4U0M8</accession>
<dbReference type="AlphaFoldDB" id="A0AAV4U0M8"/>
<name>A0AAV4U0M8_9ARAC</name>
<proteinExistence type="predicted"/>
<evidence type="ECO:0000313" key="1">
    <source>
        <dbReference type="EMBL" id="GIY51298.1"/>
    </source>
</evidence>
<gene>
    <name evidence="1" type="ORF">CDAR_69281</name>
</gene>
<reference evidence="1 2" key="1">
    <citation type="submission" date="2021-06" db="EMBL/GenBank/DDBJ databases">
        <title>Caerostris darwini draft genome.</title>
        <authorList>
            <person name="Kono N."/>
            <person name="Arakawa K."/>
        </authorList>
    </citation>
    <scope>NUCLEOTIDE SEQUENCE [LARGE SCALE GENOMIC DNA]</scope>
</reference>